<keyword evidence="3" id="KW-1185">Reference proteome</keyword>
<accession>A0A016VZW5</accession>
<evidence type="ECO:0008006" key="4">
    <source>
        <dbReference type="Google" id="ProtNLM"/>
    </source>
</evidence>
<dbReference type="AlphaFoldDB" id="A0A016VZW5"/>
<feature type="chain" id="PRO_5001491353" description="Secreted protein" evidence="1">
    <location>
        <begin position="17"/>
        <end position="97"/>
    </location>
</feature>
<name>A0A016VZW5_9BILA</name>
<evidence type="ECO:0000313" key="2">
    <source>
        <dbReference type="EMBL" id="EYC33109.1"/>
    </source>
</evidence>
<evidence type="ECO:0000313" key="3">
    <source>
        <dbReference type="Proteomes" id="UP000024635"/>
    </source>
</evidence>
<dbReference type="Proteomes" id="UP000024635">
    <property type="component" value="Unassembled WGS sequence"/>
</dbReference>
<sequence>MMFTLVVSWLFDWSLDQYWCTGFIGPTFRTLCRLQCLEKLRIHGTYLSKCLINPQKLNEGSEQRNDRTGCQYTYNSPFPGNRCLKTLLFQLPQHEHK</sequence>
<reference evidence="3" key="1">
    <citation type="journal article" date="2015" name="Nat. Genet.">
        <title>The genome and transcriptome of the zoonotic hookworm Ancylostoma ceylanicum identify infection-specific gene families.</title>
        <authorList>
            <person name="Schwarz E.M."/>
            <person name="Hu Y."/>
            <person name="Antoshechkin I."/>
            <person name="Miller M.M."/>
            <person name="Sternberg P.W."/>
            <person name="Aroian R.V."/>
        </authorList>
    </citation>
    <scope>NUCLEOTIDE SEQUENCE</scope>
    <source>
        <strain evidence="3">HY135</strain>
    </source>
</reference>
<feature type="signal peptide" evidence="1">
    <location>
        <begin position="1"/>
        <end position="16"/>
    </location>
</feature>
<dbReference type="EMBL" id="JARK01001338">
    <property type="protein sequence ID" value="EYC33109.1"/>
    <property type="molecule type" value="Genomic_DNA"/>
</dbReference>
<proteinExistence type="predicted"/>
<organism evidence="2 3">
    <name type="scientific">Ancylostoma ceylanicum</name>
    <dbReference type="NCBI Taxonomy" id="53326"/>
    <lineage>
        <taxon>Eukaryota</taxon>
        <taxon>Metazoa</taxon>
        <taxon>Ecdysozoa</taxon>
        <taxon>Nematoda</taxon>
        <taxon>Chromadorea</taxon>
        <taxon>Rhabditida</taxon>
        <taxon>Rhabditina</taxon>
        <taxon>Rhabditomorpha</taxon>
        <taxon>Strongyloidea</taxon>
        <taxon>Ancylostomatidae</taxon>
        <taxon>Ancylostomatinae</taxon>
        <taxon>Ancylostoma</taxon>
    </lineage>
</organism>
<gene>
    <name evidence="2" type="primary">Acey_s0002.g606</name>
    <name evidence="2" type="ORF">Y032_0002g606</name>
</gene>
<keyword evidence="1" id="KW-0732">Signal</keyword>
<comment type="caution">
    <text evidence="2">The sequence shown here is derived from an EMBL/GenBank/DDBJ whole genome shotgun (WGS) entry which is preliminary data.</text>
</comment>
<protein>
    <recommendedName>
        <fullName evidence="4">Secreted protein</fullName>
    </recommendedName>
</protein>
<evidence type="ECO:0000256" key="1">
    <source>
        <dbReference type="SAM" id="SignalP"/>
    </source>
</evidence>